<evidence type="ECO:0000259" key="1">
    <source>
        <dbReference type="PROSITE" id="PS51186"/>
    </source>
</evidence>
<dbReference type="AlphaFoldDB" id="A0A167FJS0"/>
<sequence length="161" mass="18646">MNKELVFYYLADKPEYLSTVARWYYSEWCEQSGRYTLAQITEKLHNSLNRNALPKVVIAMMGSQLVAAAELKIREMDDYPQYEHWVGGVYVDAQMRGMQIGKMLMSYVVSQAKLAQINTLYLQTERLDGGLYRQLGFEPMFETHSKGYHVLVMKKSLSLPV</sequence>
<dbReference type="Gene3D" id="3.40.630.30">
    <property type="match status" value="1"/>
</dbReference>
<feature type="domain" description="N-acetyltransferase" evidence="1">
    <location>
        <begin position="5"/>
        <end position="158"/>
    </location>
</feature>
<organism evidence="2 3">
    <name type="scientific">Pseudoalteromonas luteoviolacea H33</name>
    <dbReference type="NCBI Taxonomy" id="1365251"/>
    <lineage>
        <taxon>Bacteria</taxon>
        <taxon>Pseudomonadati</taxon>
        <taxon>Pseudomonadota</taxon>
        <taxon>Gammaproteobacteria</taxon>
        <taxon>Alteromonadales</taxon>
        <taxon>Pseudoalteromonadaceae</taxon>
        <taxon>Pseudoalteromonas</taxon>
    </lineage>
</organism>
<dbReference type="GO" id="GO:0016747">
    <property type="term" value="F:acyltransferase activity, transferring groups other than amino-acyl groups"/>
    <property type="evidence" value="ECO:0007669"/>
    <property type="project" value="InterPro"/>
</dbReference>
<proteinExistence type="predicted"/>
<name>A0A167FJS0_9GAMM</name>
<dbReference type="InterPro" id="IPR016181">
    <property type="entry name" value="Acyl_CoA_acyltransferase"/>
</dbReference>
<dbReference type="PROSITE" id="PS51186">
    <property type="entry name" value="GNAT"/>
    <property type="match status" value="1"/>
</dbReference>
<dbReference type="CDD" id="cd04301">
    <property type="entry name" value="NAT_SF"/>
    <property type="match status" value="1"/>
</dbReference>
<evidence type="ECO:0000313" key="3">
    <source>
        <dbReference type="Proteomes" id="UP000076503"/>
    </source>
</evidence>
<protein>
    <recommendedName>
        <fullName evidence="1">N-acetyltransferase domain-containing protein</fullName>
    </recommendedName>
</protein>
<evidence type="ECO:0000313" key="2">
    <source>
        <dbReference type="EMBL" id="KZN52416.1"/>
    </source>
</evidence>
<dbReference type="PATRIC" id="fig|1365251.3.peg.950"/>
<dbReference type="EMBL" id="AUXZ01000062">
    <property type="protein sequence ID" value="KZN52416.1"/>
    <property type="molecule type" value="Genomic_DNA"/>
</dbReference>
<dbReference type="SUPFAM" id="SSF55729">
    <property type="entry name" value="Acyl-CoA N-acyltransferases (Nat)"/>
    <property type="match status" value="1"/>
</dbReference>
<accession>A0A167FJS0</accession>
<dbReference type="Pfam" id="PF00583">
    <property type="entry name" value="Acetyltransf_1"/>
    <property type="match status" value="1"/>
</dbReference>
<reference evidence="2 3" key="1">
    <citation type="submission" date="2013-07" db="EMBL/GenBank/DDBJ databases">
        <title>Comparative Genomic and Metabolomic Analysis of Twelve Strains of Pseudoalteromonas luteoviolacea.</title>
        <authorList>
            <person name="Vynne N.G."/>
            <person name="Mansson M."/>
            <person name="Gram L."/>
        </authorList>
    </citation>
    <scope>NUCLEOTIDE SEQUENCE [LARGE SCALE GENOMIC DNA]</scope>
    <source>
        <strain evidence="2 3">H33</strain>
    </source>
</reference>
<gene>
    <name evidence="2" type="ORF">N476_10120</name>
</gene>
<dbReference type="InterPro" id="IPR000182">
    <property type="entry name" value="GNAT_dom"/>
</dbReference>
<dbReference type="RefSeq" id="WP_063360604.1">
    <property type="nucleotide sequence ID" value="NZ_AUXZ01000062.1"/>
</dbReference>
<dbReference type="Proteomes" id="UP000076503">
    <property type="component" value="Unassembled WGS sequence"/>
</dbReference>
<comment type="caution">
    <text evidence="2">The sequence shown here is derived from an EMBL/GenBank/DDBJ whole genome shotgun (WGS) entry which is preliminary data.</text>
</comment>